<keyword evidence="3 6" id="KW-0812">Transmembrane</keyword>
<feature type="transmembrane region" description="Helical" evidence="6">
    <location>
        <begin position="223"/>
        <end position="244"/>
    </location>
</feature>
<reference evidence="7 8" key="1">
    <citation type="submission" date="2018-04" db="EMBL/GenBank/DDBJ databases">
        <title>Altererythrobacter sp. HME9302 genome sequencing and assembly.</title>
        <authorList>
            <person name="Kang H."/>
            <person name="Kim H."/>
            <person name="Joh K."/>
        </authorList>
    </citation>
    <scope>NUCLEOTIDE SEQUENCE [LARGE SCALE GENOMIC DNA]</scope>
    <source>
        <strain evidence="7 8">HME9302</strain>
    </source>
</reference>
<dbReference type="EMBL" id="QBKA01000002">
    <property type="protein sequence ID" value="RDC59003.1"/>
    <property type="molecule type" value="Genomic_DNA"/>
</dbReference>
<evidence type="ECO:0000256" key="2">
    <source>
        <dbReference type="ARBA" id="ARBA00009773"/>
    </source>
</evidence>
<comment type="subcellular location">
    <subcellularLocation>
        <location evidence="1">Membrane</location>
        <topology evidence="1">Multi-pass membrane protein</topology>
    </subcellularLocation>
</comment>
<gene>
    <name evidence="7" type="ORF">HME9302_00180</name>
</gene>
<dbReference type="GO" id="GO:0016020">
    <property type="term" value="C:membrane"/>
    <property type="evidence" value="ECO:0007669"/>
    <property type="project" value="UniProtKB-SubCell"/>
</dbReference>
<organism evidence="7 8">
    <name type="scientific">Alteripontixanthobacter maritimus</name>
    <dbReference type="NCBI Taxonomy" id="2161824"/>
    <lineage>
        <taxon>Bacteria</taxon>
        <taxon>Pseudomonadati</taxon>
        <taxon>Pseudomonadota</taxon>
        <taxon>Alphaproteobacteria</taxon>
        <taxon>Sphingomonadales</taxon>
        <taxon>Erythrobacteraceae</taxon>
        <taxon>Alteripontixanthobacter</taxon>
    </lineage>
</organism>
<feature type="transmembrane region" description="Helical" evidence="6">
    <location>
        <begin position="74"/>
        <end position="96"/>
    </location>
</feature>
<sequence>MAEDNSAPIAPIPSTGVERAGFLVLLILITAGLVLVVWPFAAPLLWAVLAAIIFQPLYQRVLSHMPHYPNRAAMLSLLVITISVVIPAIIIGSLVVEEAAALIVAFQEGRIDLAAIFLQLHDSLPVQMRDALDNSGWGNIAALRERAEEFVTASAGVIVQRALAIGGGVFGLVLGFGVGLYVTYFLLRDGTRLGAAMLRGLPVQTPIAVALGERFLAIVRATIKGSVVVGLVQGALGGITFWIAGVPSAILFALLMAIFSLLPALGPAIVWLPVAVYLLATGFIWQGVVVIVSGVAVIGMADNLLRPILVGRDTGIPDWVILVTTLGGIATIGLSGIVLGPLLAGLAIAGWTILRDQREGVADLPLENDDAAEPAAQI</sequence>
<dbReference type="PANTHER" id="PTHR21716:SF4">
    <property type="entry name" value="TRANSMEMBRANE PROTEIN 245"/>
    <property type="match status" value="1"/>
</dbReference>
<dbReference type="AlphaFoldDB" id="A0A369Q276"/>
<name>A0A369Q276_9SPHN</name>
<feature type="transmembrane region" description="Helical" evidence="6">
    <location>
        <begin position="20"/>
        <end position="53"/>
    </location>
</feature>
<evidence type="ECO:0000256" key="1">
    <source>
        <dbReference type="ARBA" id="ARBA00004141"/>
    </source>
</evidence>
<evidence type="ECO:0000313" key="7">
    <source>
        <dbReference type="EMBL" id="RDC59003.1"/>
    </source>
</evidence>
<feature type="transmembrane region" description="Helical" evidence="6">
    <location>
        <begin position="162"/>
        <end position="187"/>
    </location>
</feature>
<protein>
    <submittedName>
        <fullName evidence="7">UPF0118 membrane protein</fullName>
    </submittedName>
</protein>
<keyword evidence="4 6" id="KW-1133">Transmembrane helix</keyword>
<proteinExistence type="inferred from homology"/>
<evidence type="ECO:0000256" key="5">
    <source>
        <dbReference type="ARBA" id="ARBA00023136"/>
    </source>
</evidence>
<feature type="transmembrane region" description="Helical" evidence="6">
    <location>
        <begin position="277"/>
        <end position="299"/>
    </location>
</feature>
<comment type="similarity">
    <text evidence="2">Belongs to the autoinducer-2 exporter (AI-2E) (TC 2.A.86) family.</text>
</comment>
<feature type="transmembrane region" description="Helical" evidence="6">
    <location>
        <begin position="319"/>
        <end position="348"/>
    </location>
</feature>
<evidence type="ECO:0000256" key="6">
    <source>
        <dbReference type="SAM" id="Phobius"/>
    </source>
</evidence>
<evidence type="ECO:0000313" key="8">
    <source>
        <dbReference type="Proteomes" id="UP000253727"/>
    </source>
</evidence>
<dbReference type="OrthoDB" id="106838at2"/>
<keyword evidence="8" id="KW-1185">Reference proteome</keyword>
<dbReference type="RefSeq" id="WP_115365432.1">
    <property type="nucleotide sequence ID" value="NZ_QBKA01000002.1"/>
</dbReference>
<evidence type="ECO:0000256" key="3">
    <source>
        <dbReference type="ARBA" id="ARBA00022692"/>
    </source>
</evidence>
<accession>A0A369Q276</accession>
<feature type="transmembrane region" description="Helical" evidence="6">
    <location>
        <begin position="250"/>
        <end position="270"/>
    </location>
</feature>
<dbReference type="InterPro" id="IPR002549">
    <property type="entry name" value="AI-2E-like"/>
</dbReference>
<keyword evidence="5 6" id="KW-0472">Membrane</keyword>
<comment type="caution">
    <text evidence="7">The sequence shown here is derived from an EMBL/GenBank/DDBJ whole genome shotgun (WGS) entry which is preliminary data.</text>
</comment>
<dbReference type="Pfam" id="PF01594">
    <property type="entry name" value="AI-2E_transport"/>
    <property type="match status" value="1"/>
</dbReference>
<evidence type="ECO:0000256" key="4">
    <source>
        <dbReference type="ARBA" id="ARBA00022989"/>
    </source>
</evidence>
<dbReference type="Proteomes" id="UP000253727">
    <property type="component" value="Unassembled WGS sequence"/>
</dbReference>
<dbReference type="PANTHER" id="PTHR21716">
    <property type="entry name" value="TRANSMEMBRANE PROTEIN"/>
    <property type="match status" value="1"/>
</dbReference>